<evidence type="ECO:0000259" key="1">
    <source>
        <dbReference type="PROSITE" id="PS51186"/>
    </source>
</evidence>
<dbReference type="InterPro" id="IPR000182">
    <property type="entry name" value="GNAT_dom"/>
</dbReference>
<accession>A0A6B3BZ54</accession>
<dbReference type="GO" id="GO:0016747">
    <property type="term" value="F:acyltransferase activity, transferring groups other than amino-acyl groups"/>
    <property type="evidence" value="ECO:0007669"/>
    <property type="project" value="InterPro"/>
</dbReference>
<dbReference type="PROSITE" id="PS51186">
    <property type="entry name" value="GNAT"/>
    <property type="match status" value="1"/>
</dbReference>
<sequence length="166" mass="18829">MPRIRQTLLDVYAEVYAKEIAADPFFSVERFDERLTGHASAPGWTCVLGEVNGDPVGYAYGATVRRGGWWNGVQTPMDPELIREDGSRTFGLFEIMVRVPWRGQGIARGIHDELMSRRPEERAALTVERSHFKVRVLYASWGYRKVGELKPAADSPLYDAMILDLR</sequence>
<comment type="caution">
    <text evidence="2">The sequence shown here is derived from an EMBL/GenBank/DDBJ whole genome shotgun (WGS) entry which is preliminary data.</text>
</comment>
<keyword evidence="2" id="KW-0808">Transferase</keyword>
<protein>
    <submittedName>
        <fullName evidence="2">GNAT family N-acetyltransferase</fullName>
    </submittedName>
</protein>
<dbReference type="SUPFAM" id="SSF55729">
    <property type="entry name" value="Acyl-CoA N-acyltransferases (Nat)"/>
    <property type="match status" value="1"/>
</dbReference>
<dbReference type="EMBL" id="JAAGLU010000025">
    <property type="protein sequence ID" value="NEC89659.1"/>
    <property type="molecule type" value="Genomic_DNA"/>
</dbReference>
<evidence type="ECO:0000313" key="2">
    <source>
        <dbReference type="EMBL" id="NEC89659.1"/>
    </source>
</evidence>
<feature type="domain" description="N-acetyltransferase" evidence="1">
    <location>
        <begin position="2"/>
        <end position="164"/>
    </location>
</feature>
<dbReference type="InterPro" id="IPR016181">
    <property type="entry name" value="Acyl_CoA_acyltransferase"/>
</dbReference>
<proteinExistence type="predicted"/>
<dbReference type="AlphaFoldDB" id="A0A6B3BZ54"/>
<name>A0A6B3BZ54_9ACTN</name>
<gene>
    <name evidence="2" type="ORF">G3I71_28455</name>
</gene>
<reference evidence="2" key="1">
    <citation type="submission" date="2020-01" db="EMBL/GenBank/DDBJ databases">
        <title>Insect and environment-associated Actinomycetes.</title>
        <authorList>
            <person name="Currrie C."/>
            <person name="Chevrette M."/>
            <person name="Carlson C."/>
            <person name="Stubbendieck R."/>
            <person name="Wendt-Pienkowski E."/>
        </authorList>
    </citation>
    <scope>NUCLEOTIDE SEQUENCE</scope>
    <source>
        <strain evidence="2">SID12501</strain>
    </source>
</reference>
<dbReference type="Gene3D" id="3.40.630.30">
    <property type="match status" value="1"/>
</dbReference>
<organism evidence="2">
    <name type="scientific">Streptomyces sp. SID12501</name>
    <dbReference type="NCBI Taxonomy" id="2706042"/>
    <lineage>
        <taxon>Bacteria</taxon>
        <taxon>Bacillati</taxon>
        <taxon>Actinomycetota</taxon>
        <taxon>Actinomycetes</taxon>
        <taxon>Kitasatosporales</taxon>
        <taxon>Streptomycetaceae</taxon>
        <taxon>Streptomyces</taxon>
    </lineage>
</organism>